<proteinExistence type="predicted"/>
<organism evidence="1 2">
    <name type="scientific">Sphagnurus paluster</name>
    <dbReference type="NCBI Taxonomy" id="117069"/>
    <lineage>
        <taxon>Eukaryota</taxon>
        <taxon>Fungi</taxon>
        <taxon>Dikarya</taxon>
        <taxon>Basidiomycota</taxon>
        <taxon>Agaricomycotina</taxon>
        <taxon>Agaricomycetes</taxon>
        <taxon>Agaricomycetidae</taxon>
        <taxon>Agaricales</taxon>
        <taxon>Tricholomatineae</taxon>
        <taxon>Lyophyllaceae</taxon>
        <taxon>Sphagnurus</taxon>
    </lineage>
</organism>
<gene>
    <name evidence="1" type="ORF">H0H81_008375</name>
</gene>
<reference evidence="1" key="2">
    <citation type="submission" date="2021-10" db="EMBL/GenBank/DDBJ databases">
        <title>Phylogenomics reveals ancestral predisposition of the termite-cultivated fungus Termitomyces towards a domesticated lifestyle.</title>
        <authorList>
            <person name="Auxier B."/>
            <person name="Grum-Grzhimaylo A."/>
            <person name="Cardenas M.E."/>
            <person name="Lodge J.D."/>
            <person name="Laessoe T."/>
            <person name="Pedersen O."/>
            <person name="Smith M.E."/>
            <person name="Kuyper T.W."/>
            <person name="Franco-Molano E.A."/>
            <person name="Baroni T.J."/>
            <person name="Aanen D.K."/>
        </authorList>
    </citation>
    <scope>NUCLEOTIDE SEQUENCE</scope>
    <source>
        <strain evidence="1">D49</strain>
    </source>
</reference>
<dbReference type="EMBL" id="JABCKI010000232">
    <property type="protein sequence ID" value="KAG5651510.1"/>
    <property type="molecule type" value="Genomic_DNA"/>
</dbReference>
<keyword evidence="2" id="KW-1185">Reference proteome</keyword>
<name>A0A9P7KK98_9AGAR</name>
<sequence length="257" mass="28476">MSRPTATFPYTDAQPKKKAGLLGDGVSEAAAETIKDMREHLELLRESFNFFPRHTTLTTFRPGLSLFALQCINSEGHKLKSANSSPSDVSTASSAPDTTIVSKYGLDRYERINYYNGISGAHIHEPELLYHSDLHTTPFPKPVGRHGYIPVKSIHGIFETPLHRVWDTVSPQILDVLKARKIQYSSIDPVRFVTHGEDEIRSRGPAVVWVGVIPGSTSPDTAHEASQEILALLLQNGVDDAVVEWREAVVVRLLDTL</sequence>
<dbReference type="OrthoDB" id="3364808at2759"/>
<protein>
    <submittedName>
        <fullName evidence="1">Uncharacterized protein</fullName>
    </submittedName>
</protein>
<dbReference type="AlphaFoldDB" id="A0A9P7KK98"/>
<comment type="caution">
    <text evidence="1">The sequence shown here is derived from an EMBL/GenBank/DDBJ whole genome shotgun (WGS) entry which is preliminary data.</text>
</comment>
<reference evidence="1" key="1">
    <citation type="submission" date="2021-02" db="EMBL/GenBank/DDBJ databases">
        <authorList>
            <person name="Nieuwenhuis M."/>
            <person name="Van De Peppel L.J.J."/>
        </authorList>
    </citation>
    <scope>NUCLEOTIDE SEQUENCE</scope>
    <source>
        <strain evidence="1">D49</strain>
    </source>
</reference>
<accession>A0A9P7KK98</accession>
<dbReference type="Proteomes" id="UP000717328">
    <property type="component" value="Unassembled WGS sequence"/>
</dbReference>
<evidence type="ECO:0000313" key="2">
    <source>
        <dbReference type="Proteomes" id="UP000717328"/>
    </source>
</evidence>
<evidence type="ECO:0000313" key="1">
    <source>
        <dbReference type="EMBL" id="KAG5651510.1"/>
    </source>
</evidence>